<feature type="transmembrane region" description="Helical" evidence="1">
    <location>
        <begin position="56"/>
        <end position="80"/>
    </location>
</feature>
<proteinExistence type="predicted"/>
<dbReference type="Proteomes" id="UP000186601">
    <property type="component" value="Unassembled WGS sequence"/>
</dbReference>
<keyword evidence="3" id="KW-1185">Reference proteome</keyword>
<accession>A0A2R6P8M8</accession>
<sequence>VWGVTIGTAILQTQLRKRLPPEFIAQFPGGVVIAYSAIPVISTLPEPAQSQVREAFAQSIIVIWQVMIGISGIGLLSCFFMKALPLHTQVDERWGLEESNKEKASDSDGSMHISELQVMG</sequence>
<keyword evidence="1" id="KW-0812">Transmembrane</keyword>
<dbReference type="AlphaFoldDB" id="A0A2R6P8M8"/>
<keyword evidence="1" id="KW-0472">Membrane</keyword>
<comment type="caution">
    <text evidence="2">The sequence shown here is derived from an EMBL/GenBank/DDBJ whole genome shotgun (WGS) entry which is preliminary data.</text>
</comment>
<evidence type="ECO:0000313" key="2">
    <source>
        <dbReference type="EMBL" id="PSR87003.1"/>
    </source>
</evidence>
<dbReference type="EMBL" id="MLYV02000520">
    <property type="protein sequence ID" value="PSR87003.1"/>
    <property type="molecule type" value="Genomic_DNA"/>
</dbReference>
<keyword evidence="1" id="KW-1133">Transmembrane helix</keyword>
<feature type="non-terminal residue" evidence="2">
    <location>
        <position position="1"/>
    </location>
</feature>
<gene>
    <name evidence="2" type="ORF">PHLCEN_2v5261</name>
</gene>
<evidence type="ECO:0000256" key="1">
    <source>
        <dbReference type="SAM" id="Phobius"/>
    </source>
</evidence>
<feature type="transmembrane region" description="Helical" evidence="1">
    <location>
        <begin position="23"/>
        <end position="44"/>
    </location>
</feature>
<reference evidence="2 3" key="1">
    <citation type="submission" date="2018-02" db="EMBL/GenBank/DDBJ databases">
        <title>Genome sequence of the basidiomycete white-rot fungus Phlebia centrifuga.</title>
        <authorList>
            <person name="Granchi Z."/>
            <person name="Peng M."/>
            <person name="de Vries R.P."/>
            <person name="Hilden K."/>
            <person name="Makela M.R."/>
            <person name="Grigoriev I."/>
            <person name="Riley R."/>
        </authorList>
    </citation>
    <scope>NUCLEOTIDE SEQUENCE [LARGE SCALE GENOMIC DNA]</scope>
    <source>
        <strain evidence="2 3">FBCC195</strain>
    </source>
</reference>
<name>A0A2R6P8M8_9APHY</name>
<dbReference type="OrthoDB" id="2751783at2759"/>
<organism evidence="2 3">
    <name type="scientific">Hermanssonia centrifuga</name>
    <dbReference type="NCBI Taxonomy" id="98765"/>
    <lineage>
        <taxon>Eukaryota</taxon>
        <taxon>Fungi</taxon>
        <taxon>Dikarya</taxon>
        <taxon>Basidiomycota</taxon>
        <taxon>Agaricomycotina</taxon>
        <taxon>Agaricomycetes</taxon>
        <taxon>Polyporales</taxon>
        <taxon>Meruliaceae</taxon>
        <taxon>Hermanssonia</taxon>
    </lineage>
</organism>
<protein>
    <submittedName>
        <fullName evidence="2">Uncharacterized protein</fullName>
    </submittedName>
</protein>
<evidence type="ECO:0000313" key="3">
    <source>
        <dbReference type="Proteomes" id="UP000186601"/>
    </source>
</evidence>